<keyword evidence="4" id="KW-0862">Zinc</keyword>
<dbReference type="Pfam" id="PF00076">
    <property type="entry name" value="RRM_1"/>
    <property type="match status" value="1"/>
</dbReference>
<dbReference type="GO" id="GO:0031123">
    <property type="term" value="P:RNA 3'-end processing"/>
    <property type="evidence" value="ECO:0007669"/>
    <property type="project" value="TreeGrafter"/>
</dbReference>
<evidence type="ECO:0000256" key="6">
    <source>
        <dbReference type="PROSITE-ProRule" id="PRU00176"/>
    </source>
</evidence>
<dbReference type="Gene3D" id="1.10.1410.10">
    <property type="match status" value="1"/>
</dbReference>
<evidence type="ECO:0000313" key="10">
    <source>
        <dbReference type="EMBL" id="KAK6181664.1"/>
    </source>
</evidence>
<dbReference type="PANTHER" id="PTHR12271:SF127">
    <property type="entry name" value="SPECKLE TARGETED PIP5K1A-REGULATED POLY(A) POLYMERASE"/>
    <property type="match status" value="1"/>
</dbReference>
<dbReference type="AlphaFoldDB" id="A0AAN8PRK3"/>
<dbReference type="InterPro" id="IPR054708">
    <property type="entry name" value="MTPAP-like_central"/>
</dbReference>
<dbReference type="Gene3D" id="3.30.460.10">
    <property type="entry name" value="Beta Polymerase, domain 2"/>
    <property type="match status" value="1"/>
</dbReference>
<keyword evidence="5" id="KW-0539">Nucleus</keyword>
<name>A0AAN8PRK3_PATCE</name>
<reference evidence="10 11" key="1">
    <citation type="submission" date="2024-01" db="EMBL/GenBank/DDBJ databases">
        <title>The genome of the rayed Mediterranean limpet Patella caerulea (Linnaeus, 1758).</title>
        <authorList>
            <person name="Anh-Thu Weber A."/>
            <person name="Halstead-Nussloch G."/>
        </authorList>
    </citation>
    <scope>NUCLEOTIDE SEQUENCE [LARGE SCALE GENOMIC DNA]</scope>
    <source>
        <strain evidence="10">AATW-2023a</strain>
        <tissue evidence="10">Whole specimen</tissue>
    </source>
</reference>
<dbReference type="InterPro" id="IPR000504">
    <property type="entry name" value="RRM_dom"/>
</dbReference>
<dbReference type="GO" id="GO:1990817">
    <property type="term" value="F:poly(A) RNA polymerase activity"/>
    <property type="evidence" value="ECO:0007669"/>
    <property type="project" value="TreeGrafter"/>
</dbReference>
<organism evidence="10 11">
    <name type="scientific">Patella caerulea</name>
    <name type="common">Rayed Mediterranean limpet</name>
    <dbReference type="NCBI Taxonomy" id="87958"/>
    <lineage>
        <taxon>Eukaryota</taxon>
        <taxon>Metazoa</taxon>
        <taxon>Spiralia</taxon>
        <taxon>Lophotrochozoa</taxon>
        <taxon>Mollusca</taxon>
        <taxon>Gastropoda</taxon>
        <taxon>Patellogastropoda</taxon>
        <taxon>Patelloidea</taxon>
        <taxon>Patellidae</taxon>
        <taxon>Patella</taxon>
    </lineage>
</organism>
<evidence type="ECO:0000256" key="5">
    <source>
        <dbReference type="ARBA" id="ARBA00023242"/>
    </source>
</evidence>
<comment type="caution">
    <text evidence="10">The sequence shown here is derived from an EMBL/GenBank/DDBJ whole genome shotgun (WGS) entry which is preliminary data.</text>
</comment>
<dbReference type="InterPro" id="IPR003604">
    <property type="entry name" value="Matrin/U1-like-C_Znf_C2H2"/>
</dbReference>
<dbReference type="Pfam" id="PF22600">
    <property type="entry name" value="MTPAP-like_central"/>
    <property type="match status" value="1"/>
</dbReference>
<dbReference type="Proteomes" id="UP001347796">
    <property type="component" value="Unassembled WGS sequence"/>
</dbReference>
<feature type="domain" description="Matrin-type" evidence="9">
    <location>
        <begin position="3"/>
        <end position="33"/>
    </location>
</feature>
<evidence type="ECO:0000256" key="1">
    <source>
        <dbReference type="ARBA" id="ARBA00004123"/>
    </source>
</evidence>
<comment type="subcellular location">
    <subcellularLocation>
        <location evidence="1">Nucleus</location>
    </subcellularLocation>
</comment>
<dbReference type="PROSITE" id="PS50102">
    <property type="entry name" value="RRM"/>
    <property type="match status" value="1"/>
</dbReference>
<feature type="domain" description="RRM" evidence="8">
    <location>
        <begin position="43"/>
        <end position="122"/>
    </location>
</feature>
<sequence>MVVYCEICQTSVPSDAAMLQHLKGKKHIKNAKTVDLRDRQIRCSVFVRGFPSYAREFDIQNYFSEYGKILSFYFDSNRKHFAIIEYEHVESAQQVIKGRHHSLNGYTMVAKERENKPAHNKPMASTSQNRSKPNTKPNKKKKLLAKSAKEEETVEKEDSAIIHMFKNAESINEQMAILKDSMALTKEDFKQRNSICKMLLELLQPYFPESTLHQFGSSVNGFGVKGCDLDLFLDFNDDKHELKQKQHRPVQLPYVRDITTLKKSCGPLYSNDLQQMSLYDKVKLVSRILCEKGPGCNDIFCIPSTRCPVVRFVHEPSGLKCDLSVNNRLALRNTQLLAVYSSLDERVKLLVFTIRYWAKLRKIAGNENAGPRLTNYALTLLVVYYLQNTSPPVLPSVKTLAELSDSTTMIDGWDCSFVKDISLIPKTQNTTSEAELLEKFFQFYSQTEFSAAVLQCQYGKPKLLTAFAEEMSQSSQLVNFKFGPISVQDPFVLEHNITLNVNEKTKHKIVDQFRISSLMSCNWSSDNHSKLVREEQWGLMMLLAEELPREFTESHQSEHEDIIRCDDMYSFPIVFKMSMLSEIAFKQLQTKGDYRYHWCLHVCSFLQKLLSDILLIKVQLESTSLKSTEEFVEPIVDSIEEKSQNEMQTSSTDCDISDSVSEINCNEKTIVDTEELNCEASAKYVAGLIIDVNRSKRSSSDSLNNESDSKRCRTCLDVDINDMPAEDENSSLLEIKDLAHSPDLCKGENGSTDSNVNGNHQENMESSVAIDAINDSETSIRSNLTDHVVEATNNDFGTLIWMCSSECATFNGRKTVRKETLLEGFPENLDLEREVSTRILEKSEKIKFKLGFRCVLKPLVESGSTAVLLHFEPVENKKQFSCFYQFLKTFVIKMVDRYLFS</sequence>
<evidence type="ECO:0000313" key="11">
    <source>
        <dbReference type="Proteomes" id="UP001347796"/>
    </source>
</evidence>
<gene>
    <name evidence="10" type="ORF">SNE40_009475</name>
</gene>
<dbReference type="Gene3D" id="3.30.70.330">
    <property type="match status" value="1"/>
</dbReference>
<evidence type="ECO:0000256" key="4">
    <source>
        <dbReference type="ARBA" id="ARBA00022833"/>
    </source>
</evidence>
<dbReference type="PANTHER" id="PTHR12271">
    <property type="entry name" value="POLY A POLYMERASE CID PAP -RELATED"/>
    <property type="match status" value="1"/>
</dbReference>
<keyword evidence="3" id="KW-0863">Zinc-finger</keyword>
<keyword evidence="2" id="KW-0479">Metal-binding</keyword>
<keyword evidence="6" id="KW-0694">RNA-binding</keyword>
<accession>A0AAN8PRK3</accession>
<protein>
    <recommendedName>
        <fullName evidence="12">Speckle targeted PIP5K1A-regulated poly(A) polymerase</fullName>
    </recommendedName>
</protein>
<dbReference type="SUPFAM" id="SSF81631">
    <property type="entry name" value="PAP/OAS1 substrate-binding domain"/>
    <property type="match status" value="1"/>
</dbReference>
<evidence type="ECO:0000259" key="8">
    <source>
        <dbReference type="PROSITE" id="PS50102"/>
    </source>
</evidence>
<evidence type="ECO:0000259" key="9">
    <source>
        <dbReference type="PROSITE" id="PS50171"/>
    </source>
</evidence>
<dbReference type="SUPFAM" id="SSF81301">
    <property type="entry name" value="Nucleotidyltransferase"/>
    <property type="match status" value="1"/>
</dbReference>
<evidence type="ECO:0000256" key="7">
    <source>
        <dbReference type="SAM" id="MobiDB-lite"/>
    </source>
</evidence>
<dbReference type="Gene3D" id="3.30.160.60">
    <property type="entry name" value="Classic Zinc Finger"/>
    <property type="match status" value="1"/>
</dbReference>
<dbReference type="SMART" id="SM00451">
    <property type="entry name" value="ZnF_U1"/>
    <property type="match status" value="1"/>
</dbReference>
<dbReference type="PROSITE" id="PS50171">
    <property type="entry name" value="ZF_MATRIN"/>
    <property type="match status" value="1"/>
</dbReference>
<dbReference type="CDD" id="cd05402">
    <property type="entry name" value="NT_PAP_TUTase"/>
    <property type="match status" value="1"/>
</dbReference>
<dbReference type="InterPro" id="IPR012677">
    <property type="entry name" value="Nucleotide-bd_a/b_plait_sf"/>
</dbReference>
<dbReference type="SUPFAM" id="SSF54928">
    <property type="entry name" value="RNA-binding domain, RBD"/>
    <property type="match status" value="1"/>
</dbReference>
<dbReference type="SMART" id="SM00360">
    <property type="entry name" value="RRM"/>
    <property type="match status" value="1"/>
</dbReference>
<dbReference type="GO" id="GO:0008270">
    <property type="term" value="F:zinc ion binding"/>
    <property type="evidence" value="ECO:0007669"/>
    <property type="project" value="UniProtKB-KW"/>
</dbReference>
<dbReference type="EMBL" id="JAZGQO010000007">
    <property type="protein sequence ID" value="KAK6181664.1"/>
    <property type="molecule type" value="Genomic_DNA"/>
</dbReference>
<evidence type="ECO:0008006" key="12">
    <source>
        <dbReference type="Google" id="ProtNLM"/>
    </source>
</evidence>
<dbReference type="InterPro" id="IPR000690">
    <property type="entry name" value="Matrin/U1-C_Znf_C2H2"/>
</dbReference>
<dbReference type="InterPro" id="IPR013087">
    <property type="entry name" value="Znf_C2H2_type"/>
</dbReference>
<dbReference type="InterPro" id="IPR043519">
    <property type="entry name" value="NT_sf"/>
</dbReference>
<feature type="region of interest" description="Disordered" evidence="7">
    <location>
        <begin position="113"/>
        <end position="151"/>
    </location>
</feature>
<evidence type="ECO:0000256" key="3">
    <source>
        <dbReference type="ARBA" id="ARBA00022771"/>
    </source>
</evidence>
<dbReference type="GO" id="GO:0003723">
    <property type="term" value="F:RNA binding"/>
    <property type="evidence" value="ECO:0007669"/>
    <property type="project" value="UniProtKB-UniRule"/>
</dbReference>
<evidence type="ECO:0000256" key="2">
    <source>
        <dbReference type="ARBA" id="ARBA00022723"/>
    </source>
</evidence>
<dbReference type="InterPro" id="IPR035979">
    <property type="entry name" value="RBD_domain_sf"/>
</dbReference>
<keyword evidence="11" id="KW-1185">Reference proteome</keyword>
<dbReference type="Pfam" id="PF12874">
    <property type="entry name" value="zf-met"/>
    <property type="match status" value="1"/>
</dbReference>
<dbReference type="GO" id="GO:0005634">
    <property type="term" value="C:nucleus"/>
    <property type="evidence" value="ECO:0007669"/>
    <property type="project" value="UniProtKB-SubCell"/>
</dbReference>
<proteinExistence type="predicted"/>